<feature type="region of interest" description="Disordered" evidence="1">
    <location>
        <begin position="257"/>
        <end position="295"/>
    </location>
</feature>
<dbReference type="EMBL" id="JAFEMO010000002">
    <property type="protein sequence ID" value="KAH7575247.1"/>
    <property type="molecule type" value="Genomic_DNA"/>
</dbReference>
<sequence>MNHNILRSTPSSDPRAMEDGCRRELTRTYSDSSDITVESLYQSANAKLGQSAEWTNEKHSAYLNFLEASFVQQLHQLRSSMGLHGRCTQENISGPCSSQLLSANNRHSSDQDGRWQKIKFEVNETLFEDAADTHGMLESPRIHHFPSVGKLQTATSFDALEHNVLSDEGLHSRENTTFSFEPAGSSEQHLDRHLCHPSLDDCAMELREEYLTEKKDKRNDRPKLGFRNGVKEDIGGPIVTEGCRKILTTVGSALARTEEVDSSKVGAGEGQKQQRPETETSEQLRRPETRGKGVGCNDVCAREGNSSDVNCGMIGGRRKGKISVYGNKREVSDQNFVDENQRDKSSRGSTAKRLKTAGVDALSIDQVSLFRRCHSPNVTAVRRASSEREERIHHPESFATPRPRSNMHYFLRGN</sequence>
<keyword evidence="3" id="KW-1185">Reference proteome</keyword>
<gene>
    <name evidence="2" type="ORF">JRO89_XS02G0069400</name>
</gene>
<dbReference type="InterPro" id="IPR044678">
    <property type="entry name" value="COR27/28"/>
</dbReference>
<feature type="compositionally biased region" description="Basic and acidic residues" evidence="1">
    <location>
        <begin position="272"/>
        <end position="291"/>
    </location>
</feature>
<evidence type="ECO:0000313" key="2">
    <source>
        <dbReference type="EMBL" id="KAH7575247.1"/>
    </source>
</evidence>
<evidence type="ECO:0000313" key="3">
    <source>
        <dbReference type="Proteomes" id="UP000827721"/>
    </source>
</evidence>
<protein>
    <submittedName>
        <fullName evidence="2">Uncharacterized protein</fullName>
    </submittedName>
</protein>
<dbReference type="Proteomes" id="UP000827721">
    <property type="component" value="Unassembled WGS sequence"/>
</dbReference>
<proteinExistence type="predicted"/>
<reference evidence="2 3" key="1">
    <citation type="submission" date="2021-02" db="EMBL/GenBank/DDBJ databases">
        <title>Plant Genome Project.</title>
        <authorList>
            <person name="Zhang R.-G."/>
        </authorList>
    </citation>
    <scope>NUCLEOTIDE SEQUENCE [LARGE SCALE GENOMIC DNA]</scope>
    <source>
        <tissue evidence="2">Leaves</tissue>
    </source>
</reference>
<dbReference type="PANTHER" id="PTHR33676">
    <property type="entry name" value="COLD REGULATED PROTEIN 27"/>
    <property type="match status" value="1"/>
</dbReference>
<dbReference type="PANTHER" id="PTHR33676:SF17">
    <property type="entry name" value="COLD-REGULATED PROTEIN 28"/>
    <property type="match status" value="1"/>
</dbReference>
<comment type="caution">
    <text evidence="2">The sequence shown here is derived from an EMBL/GenBank/DDBJ whole genome shotgun (WGS) entry which is preliminary data.</text>
</comment>
<feature type="region of interest" description="Disordered" evidence="1">
    <location>
        <begin position="385"/>
        <end position="405"/>
    </location>
</feature>
<evidence type="ECO:0000256" key="1">
    <source>
        <dbReference type="SAM" id="MobiDB-lite"/>
    </source>
</evidence>
<name>A0ABQ8IG95_9ROSI</name>
<organism evidence="2 3">
    <name type="scientific">Xanthoceras sorbifolium</name>
    <dbReference type="NCBI Taxonomy" id="99658"/>
    <lineage>
        <taxon>Eukaryota</taxon>
        <taxon>Viridiplantae</taxon>
        <taxon>Streptophyta</taxon>
        <taxon>Embryophyta</taxon>
        <taxon>Tracheophyta</taxon>
        <taxon>Spermatophyta</taxon>
        <taxon>Magnoliopsida</taxon>
        <taxon>eudicotyledons</taxon>
        <taxon>Gunneridae</taxon>
        <taxon>Pentapetalae</taxon>
        <taxon>rosids</taxon>
        <taxon>malvids</taxon>
        <taxon>Sapindales</taxon>
        <taxon>Sapindaceae</taxon>
        <taxon>Xanthoceroideae</taxon>
        <taxon>Xanthoceras</taxon>
    </lineage>
</organism>
<feature type="compositionally biased region" description="Basic and acidic residues" evidence="1">
    <location>
        <begin position="385"/>
        <end position="396"/>
    </location>
</feature>
<accession>A0ABQ8IG95</accession>